<feature type="region of interest" description="Disordered" evidence="1">
    <location>
        <begin position="1"/>
        <end position="49"/>
    </location>
</feature>
<evidence type="ECO:0000259" key="2">
    <source>
        <dbReference type="PROSITE" id="PS51745"/>
    </source>
</evidence>
<feature type="compositionally biased region" description="Polar residues" evidence="1">
    <location>
        <begin position="123"/>
        <end position="138"/>
    </location>
</feature>
<dbReference type="GO" id="GO:0006355">
    <property type="term" value="P:regulation of DNA-templated transcription"/>
    <property type="evidence" value="ECO:0007669"/>
    <property type="project" value="InterPro"/>
</dbReference>
<organism evidence="3 4">
    <name type="scientific">Miscanthus lutarioriparius</name>
    <dbReference type="NCBI Taxonomy" id="422564"/>
    <lineage>
        <taxon>Eukaryota</taxon>
        <taxon>Viridiplantae</taxon>
        <taxon>Streptophyta</taxon>
        <taxon>Embryophyta</taxon>
        <taxon>Tracheophyta</taxon>
        <taxon>Spermatophyta</taxon>
        <taxon>Magnoliopsida</taxon>
        <taxon>Liliopsida</taxon>
        <taxon>Poales</taxon>
        <taxon>Poaceae</taxon>
        <taxon>PACMAD clade</taxon>
        <taxon>Panicoideae</taxon>
        <taxon>Andropogonodae</taxon>
        <taxon>Andropogoneae</taxon>
        <taxon>Saccharinae</taxon>
        <taxon>Miscanthus</taxon>
    </lineage>
</organism>
<evidence type="ECO:0000313" key="3">
    <source>
        <dbReference type="EMBL" id="CAD6223900.1"/>
    </source>
</evidence>
<dbReference type="GO" id="GO:0009725">
    <property type="term" value="P:response to hormone"/>
    <property type="evidence" value="ECO:0007669"/>
    <property type="project" value="InterPro"/>
</dbReference>
<feature type="compositionally biased region" description="Basic and acidic residues" evidence="1">
    <location>
        <begin position="139"/>
        <end position="154"/>
    </location>
</feature>
<comment type="caution">
    <text evidence="3">The sequence shown here is derived from an EMBL/GenBank/DDBJ whole genome shotgun (WGS) entry which is preliminary data.</text>
</comment>
<evidence type="ECO:0000313" key="4">
    <source>
        <dbReference type="Proteomes" id="UP000604825"/>
    </source>
</evidence>
<dbReference type="Gene3D" id="3.10.20.90">
    <property type="entry name" value="Phosphatidylinositol 3-kinase Catalytic Subunit, Chain A, domain 1"/>
    <property type="match status" value="1"/>
</dbReference>
<dbReference type="InterPro" id="IPR044835">
    <property type="entry name" value="ARF_plant"/>
</dbReference>
<sequence>MPNLPRFSPPPRKKPHTPAYTETLSERQQLFDPAFPFPPTHPLPLAPPFSDLHLSDLQQSLLFCGIHPADHQAPPAPRIATDLKIGSPTPHSPSPEAKKGDDVKPPGIMLFGQAILTEEHMKSSNGSGVPTSPRTTSSGDEKASNTSDRSRSDVSHGSPAKKNSPSSWRLWWSGDSSPSEFALEPGQCKVFVESDTLGRNLDLSALGSFEELCARLSSMFGISNADLRSHMVDRTIAGEVKHVGDEPFSVFVKSARRITILTDAGSDNTGNR</sequence>
<proteinExistence type="predicted"/>
<dbReference type="OrthoDB" id="1731601at2759"/>
<feature type="domain" description="PB1" evidence="2">
    <location>
        <begin position="185"/>
        <end position="265"/>
    </location>
</feature>
<feature type="compositionally biased region" description="Pro residues" evidence="1">
    <location>
        <begin position="35"/>
        <end position="47"/>
    </location>
</feature>
<gene>
    <name evidence="3" type="ORF">NCGR_LOCUS16289</name>
</gene>
<keyword evidence="4" id="KW-1185">Reference proteome</keyword>
<dbReference type="PANTHER" id="PTHR31384">
    <property type="entry name" value="AUXIN RESPONSE FACTOR 4-RELATED"/>
    <property type="match status" value="1"/>
</dbReference>
<feature type="region of interest" description="Disordered" evidence="1">
    <location>
        <begin position="121"/>
        <end position="169"/>
    </location>
</feature>
<evidence type="ECO:0000256" key="1">
    <source>
        <dbReference type="SAM" id="MobiDB-lite"/>
    </source>
</evidence>
<dbReference type="PROSITE" id="PS51745">
    <property type="entry name" value="PB1"/>
    <property type="match status" value="1"/>
</dbReference>
<feature type="region of interest" description="Disordered" evidence="1">
    <location>
        <begin position="73"/>
        <end position="107"/>
    </location>
</feature>
<dbReference type="InterPro" id="IPR053793">
    <property type="entry name" value="PB1-like"/>
</dbReference>
<name>A0A811NK80_9POAL</name>
<accession>A0A811NK80</accession>
<protein>
    <recommendedName>
        <fullName evidence="2">PB1 domain-containing protein</fullName>
    </recommendedName>
</protein>
<dbReference type="GO" id="GO:0003677">
    <property type="term" value="F:DNA binding"/>
    <property type="evidence" value="ECO:0007669"/>
    <property type="project" value="InterPro"/>
</dbReference>
<dbReference type="EMBL" id="CAJGYO010000004">
    <property type="protein sequence ID" value="CAD6223900.1"/>
    <property type="molecule type" value="Genomic_DNA"/>
</dbReference>
<dbReference type="AlphaFoldDB" id="A0A811NK80"/>
<reference evidence="3" key="1">
    <citation type="submission" date="2020-10" db="EMBL/GenBank/DDBJ databases">
        <authorList>
            <person name="Han B."/>
            <person name="Lu T."/>
            <person name="Zhao Q."/>
            <person name="Huang X."/>
            <person name="Zhao Y."/>
        </authorList>
    </citation>
    <scope>NUCLEOTIDE SEQUENCE</scope>
</reference>
<dbReference type="PANTHER" id="PTHR31384:SF86">
    <property type="entry name" value="AUXIN RESPONSE FACTOR 10"/>
    <property type="match status" value="1"/>
</dbReference>
<dbReference type="Proteomes" id="UP000604825">
    <property type="component" value="Unassembled WGS sequence"/>
</dbReference>